<dbReference type="InterPro" id="IPR036388">
    <property type="entry name" value="WH-like_DNA-bd_sf"/>
</dbReference>
<dbReference type="SUPFAM" id="SSF46785">
    <property type="entry name" value="Winged helix' DNA-binding domain"/>
    <property type="match status" value="1"/>
</dbReference>
<keyword evidence="1" id="KW-0059">Arsenical resistance</keyword>
<dbReference type="KEGG" id="aht:ANTHELSMS3_00911"/>
<keyword evidence="3" id="KW-0238">DNA-binding</keyword>
<dbReference type="InterPro" id="IPR036390">
    <property type="entry name" value="WH_DNA-bd_sf"/>
</dbReference>
<dbReference type="CDD" id="cd00090">
    <property type="entry name" value="HTH_ARSR"/>
    <property type="match status" value="1"/>
</dbReference>
<dbReference type="GO" id="GO:0003700">
    <property type="term" value="F:DNA-binding transcription factor activity"/>
    <property type="evidence" value="ECO:0007669"/>
    <property type="project" value="InterPro"/>
</dbReference>
<evidence type="ECO:0000259" key="5">
    <source>
        <dbReference type="PROSITE" id="PS50987"/>
    </source>
</evidence>
<dbReference type="Proteomes" id="UP000203589">
    <property type="component" value="Chromosome"/>
</dbReference>
<dbReference type="NCBIfam" id="NF033788">
    <property type="entry name" value="HTH_metalloreg"/>
    <property type="match status" value="1"/>
</dbReference>
<dbReference type="InterPro" id="IPR051081">
    <property type="entry name" value="HTH_MetalResp_TranReg"/>
</dbReference>
<dbReference type="EMBL" id="CP022540">
    <property type="protein sequence ID" value="ASP19628.1"/>
    <property type="molecule type" value="Genomic_DNA"/>
</dbReference>
<dbReference type="GO" id="GO:0003677">
    <property type="term" value="F:DNA binding"/>
    <property type="evidence" value="ECO:0007669"/>
    <property type="project" value="UniProtKB-KW"/>
</dbReference>
<protein>
    <submittedName>
        <fullName evidence="6">Transcriptional repressor SdpR</fullName>
    </submittedName>
</protein>
<dbReference type="Pfam" id="PF01022">
    <property type="entry name" value="HTH_5"/>
    <property type="match status" value="1"/>
</dbReference>
<accession>A0A222E0Y7</accession>
<keyword evidence="2" id="KW-0805">Transcription regulation</keyword>
<name>A0A222E0Y7_9RHOB</name>
<evidence type="ECO:0000256" key="2">
    <source>
        <dbReference type="ARBA" id="ARBA00023015"/>
    </source>
</evidence>
<sequence>MRHGAYSTLMQKILNALCDSTRRAALAVLWDGGEHCVCELMARLDASQSRMSRHMKVLREAGLVMDRRDAQWVRYRRNPRLSPDIMAVITAVLTAEHRLEQEMA</sequence>
<dbReference type="InterPro" id="IPR001845">
    <property type="entry name" value="HTH_ArsR_DNA-bd_dom"/>
</dbReference>
<dbReference type="AlphaFoldDB" id="A0A222E0Y7"/>
<dbReference type="PRINTS" id="PR00778">
    <property type="entry name" value="HTHARSR"/>
</dbReference>
<reference evidence="6 7" key="1">
    <citation type="submission" date="2017-07" db="EMBL/GenBank/DDBJ databases">
        <title>Genome Sequence of Antarctobacter heliothermus Strain SMS3 Isolated from a culture of the Diatom Skeletonema marinoi.</title>
        <authorList>
            <person name="Topel M."/>
            <person name="Pinder M.I.M."/>
            <person name="Johansson O.N."/>
            <person name="Kourtchenko O."/>
            <person name="Godhe A."/>
            <person name="Clarke A.K."/>
        </authorList>
    </citation>
    <scope>NUCLEOTIDE SEQUENCE [LARGE SCALE GENOMIC DNA]</scope>
    <source>
        <strain evidence="6 7">SMS3</strain>
    </source>
</reference>
<keyword evidence="7" id="KW-1185">Reference proteome</keyword>
<feature type="domain" description="HTH arsR-type" evidence="5">
    <location>
        <begin position="2"/>
        <end position="100"/>
    </location>
</feature>
<organism evidence="6 7">
    <name type="scientific">Antarctobacter heliothermus</name>
    <dbReference type="NCBI Taxonomy" id="74033"/>
    <lineage>
        <taxon>Bacteria</taxon>
        <taxon>Pseudomonadati</taxon>
        <taxon>Pseudomonadota</taxon>
        <taxon>Alphaproteobacteria</taxon>
        <taxon>Rhodobacterales</taxon>
        <taxon>Roseobacteraceae</taxon>
        <taxon>Antarctobacter</taxon>
    </lineage>
</organism>
<evidence type="ECO:0000313" key="7">
    <source>
        <dbReference type="Proteomes" id="UP000203589"/>
    </source>
</evidence>
<dbReference type="InterPro" id="IPR011991">
    <property type="entry name" value="ArsR-like_HTH"/>
</dbReference>
<dbReference type="Gene3D" id="1.10.10.10">
    <property type="entry name" value="Winged helix-like DNA-binding domain superfamily/Winged helix DNA-binding domain"/>
    <property type="match status" value="1"/>
</dbReference>
<proteinExistence type="predicted"/>
<evidence type="ECO:0000256" key="3">
    <source>
        <dbReference type="ARBA" id="ARBA00023125"/>
    </source>
</evidence>
<evidence type="ECO:0000256" key="4">
    <source>
        <dbReference type="ARBA" id="ARBA00023163"/>
    </source>
</evidence>
<dbReference type="PANTHER" id="PTHR33154">
    <property type="entry name" value="TRANSCRIPTIONAL REGULATOR, ARSR FAMILY"/>
    <property type="match status" value="1"/>
</dbReference>
<dbReference type="PANTHER" id="PTHR33154:SF18">
    <property type="entry name" value="ARSENICAL RESISTANCE OPERON REPRESSOR"/>
    <property type="match status" value="1"/>
</dbReference>
<dbReference type="GO" id="GO:0046685">
    <property type="term" value="P:response to arsenic-containing substance"/>
    <property type="evidence" value="ECO:0007669"/>
    <property type="project" value="UniProtKB-KW"/>
</dbReference>
<evidence type="ECO:0000256" key="1">
    <source>
        <dbReference type="ARBA" id="ARBA00022849"/>
    </source>
</evidence>
<gene>
    <name evidence="6" type="ORF">ANTHELSMS3_00911</name>
</gene>
<keyword evidence="4" id="KW-0804">Transcription</keyword>
<dbReference type="SMART" id="SM00418">
    <property type="entry name" value="HTH_ARSR"/>
    <property type="match status" value="1"/>
</dbReference>
<dbReference type="PROSITE" id="PS50987">
    <property type="entry name" value="HTH_ARSR_2"/>
    <property type="match status" value="1"/>
</dbReference>
<evidence type="ECO:0000313" key="6">
    <source>
        <dbReference type="EMBL" id="ASP19628.1"/>
    </source>
</evidence>